<keyword evidence="7" id="KW-0677">Repeat</keyword>
<dbReference type="OrthoDB" id="5428259at2759"/>
<comment type="caution">
    <text evidence="13">The sequence shown here is derived from an EMBL/GenBank/DDBJ whole genome shotgun (WGS) entry which is preliminary data.</text>
</comment>
<evidence type="ECO:0000256" key="3">
    <source>
        <dbReference type="ARBA" id="ARBA00012656"/>
    </source>
</evidence>
<evidence type="ECO:0000256" key="8">
    <source>
        <dbReference type="ARBA" id="ARBA00022833"/>
    </source>
</evidence>
<gene>
    <name evidence="13" type="ORF">FFLO_01622</name>
</gene>
<keyword evidence="6 11" id="KW-0479">Metal-binding</keyword>
<proteinExistence type="inferred from homology"/>
<dbReference type="GO" id="GO:0004663">
    <property type="term" value="F:Rab geranylgeranyltransferase activity"/>
    <property type="evidence" value="ECO:0007669"/>
    <property type="project" value="UniProtKB-UniRule"/>
</dbReference>
<dbReference type="FunFam" id="1.50.10.20:FF:000012">
    <property type="entry name" value="Geranylgeranyl transferase type-2 subunit beta"/>
    <property type="match status" value="1"/>
</dbReference>
<evidence type="ECO:0000256" key="7">
    <source>
        <dbReference type="ARBA" id="ARBA00022737"/>
    </source>
</evidence>
<evidence type="ECO:0000256" key="5">
    <source>
        <dbReference type="ARBA" id="ARBA00022679"/>
    </source>
</evidence>
<comment type="cofactor">
    <cofactor evidence="11">
        <name>Zn(2+)</name>
        <dbReference type="ChEBI" id="CHEBI:29105"/>
    </cofactor>
    <text evidence="11">Binds 1 zinc ion per subunit.</text>
</comment>
<evidence type="ECO:0000256" key="1">
    <source>
        <dbReference type="ARBA" id="ARBA00010497"/>
    </source>
</evidence>
<evidence type="ECO:0000256" key="11">
    <source>
        <dbReference type="RuleBase" id="RU365076"/>
    </source>
</evidence>
<evidence type="ECO:0000313" key="13">
    <source>
        <dbReference type="EMBL" id="KAG7562932.1"/>
    </source>
</evidence>
<keyword evidence="5 11" id="KW-0808">Transferase</keyword>
<evidence type="ECO:0000256" key="2">
    <source>
        <dbReference type="ARBA" id="ARBA00011355"/>
    </source>
</evidence>
<comment type="similarity">
    <text evidence="1 11">Belongs to the protein prenyltransferase subunit beta family.</text>
</comment>
<sequence>MPEQQHLDIDLHVRYIQQLDTHKDDLSYHLTEHLRMNGVYWGLVALCIMGRQDALDRDEMVRYVMSCWDEDMGAFGAHPKHDGHLLSTLSAIQILAIQDSLDIANTDRLVKFLLSLVHPETGRVAGDRWGETDTRFSYILVSALSLLGRLKDLDEALDGKGRQLVIGHIERCRNFDGGFGSDEGSESHGGQIFVCVAALAILDRLDLVDVGTLAWWLSERQLPNGGLNGRPEKLEDVCYSWWNLSALSILGKLHWINEEKLIEFILESQDLEGGGIADRPGDWVDVFHTIFGLAGLSMLGYPGLQDIDPVYCMPTVVTERMGLKKEFQMLPRRTA</sequence>
<dbReference type="PANTHER" id="PTHR11774:SF11">
    <property type="entry name" value="GERANYLGERANYL TRANSFERASE TYPE-2 SUBUNIT BETA"/>
    <property type="match status" value="1"/>
</dbReference>
<protein>
    <recommendedName>
        <fullName evidence="10 11">Geranylgeranyl transferase type-2 subunit beta</fullName>
        <ecNumber evidence="3 11">2.5.1.60</ecNumber>
    </recommendedName>
</protein>
<evidence type="ECO:0000313" key="14">
    <source>
        <dbReference type="Proteomes" id="UP000812966"/>
    </source>
</evidence>
<comment type="subunit">
    <text evidence="2">Heterodimer of an alpha and a beta subunit.</text>
</comment>
<keyword evidence="14" id="KW-1185">Reference proteome</keyword>
<dbReference type="InterPro" id="IPR001330">
    <property type="entry name" value="Prenyltrans"/>
</dbReference>
<dbReference type="SUPFAM" id="SSF48239">
    <property type="entry name" value="Terpenoid cyclases/Protein prenyltransferases"/>
    <property type="match status" value="1"/>
</dbReference>
<evidence type="ECO:0000259" key="12">
    <source>
        <dbReference type="Pfam" id="PF00432"/>
    </source>
</evidence>
<dbReference type="InterPro" id="IPR045089">
    <property type="entry name" value="PGGT1B-like"/>
</dbReference>
<accession>A0A8K0JQC3</accession>
<evidence type="ECO:0000256" key="6">
    <source>
        <dbReference type="ARBA" id="ARBA00022723"/>
    </source>
</evidence>
<evidence type="ECO:0000256" key="4">
    <source>
        <dbReference type="ARBA" id="ARBA00022602"/>
    </source>
</evidence>
<dbReference type="Gene3D" id="1.50.10.20">
    <property type="match status" value="1"/>
</dbReference>
<organism evidence="13 14">
    <name type="scientific">Filobasidium floriforme</name>
    <dbReference type="NCBI Taxonomy" id="5210"/>
    <lineage>
        <taxon>Eukaryota</taxon>
        <taxon>Fungi</taxon>
        <taxon>Dikarya</taxon>
        <taxon>Basidiomycota</taxon>
        <taxon>Agaricomycotina</taxon>
        <taxon>Tremellomycetes</taxon>
        <taxon>Filobasidiales</taxon>
        <taxon>Filobasidiaceae</taxon>
        <taxon>Filobasidium</taxon>
    </lineage>
</organism>
<dbReference type="Pfam" id="PF00432">
    <property type="entry name" value="Prenyltrans"/>
    <property type="match status" value="1"/>
</dbReference>
<reference evidence="13" key="1">
    <citation type="submission" date="2020-04" db="EMBL/GenBank/DDBJ databases">
        <title>Analysis of mating type loci in Filobasidium floriforme.</title>
        <authorList>
            <person name="Nowrousian M."/>
        </authorList>
    </citation>
    <scope>NUCLEOTIDE SEQUENCE</scope>
    <source>
        <strain evidence="13">CBS 6242</strain>
    </source>
</reference>
<dbReference type="EC" id="2.5.1.60" evidence="3 11"/>
<comment type="catalytic activity">
    <reaction evidence="9 11">
        <text>geranylgeranyl diphosphate + L-cysteinyl-[protein] = S-geranylgeranyl-L-cysteinyl-[protein] + diphosphate</text>
        <dbReference type="Rhea" id="RHEA:21240"/>
        <dbReference type="Rhea" id="RHEA-COMP:10131"/>
        <dbReference type="Rhea" id="RHEA-COMP:11537"/>
        <dbReference type="ChEBI" id="CHEBI:29950"/>
        <dbReference type="ChEBI" id="CHEBI:33019"/>
        <dbReference type="ChEBI" id="CHEBI:57533"/>
        <dbReference type="ChEBI" id="CHEBI:86021"/>
        <dbReference type="EC" id="2.5.1.60"/>
    </reaction>
</comment>
<name>A0A8K0JQC3_9TREE</name>
<evidence type="ECO:0000256" key="10">
    <source>
        <dbReference type="ARBA" id="ARBA00069127"/>
    </source>
</evidence>
<evidence type="ECO:0000256" key="9">
    <source>
        <dbReference type="ARBA" id="ARBA00047658"/>
    </source>
</evidence>
<dbReference type="GO" id="GO:0072657">
    <property type="term" value="P:protein localization to membrane"/>
    <property type="evidence" value="ECO:0007669"/>
    <property type="project" value="UniProtKB-ARBA"/>
</dbReference>
<feature type="domain" description="Prenyltransferase alpha-alpha toroid" evidence="12">
    <location>
        <begin position="7"/>
        <end position="313"/>
    </location>
</feature>
<dbReference type="CDD" id="cd02894">
    <property type="entry name" value="GGTase-II"/>
    <property type="match status" value="1"/>
</dbReference>
<dbReference type="PANTHER" id="PTHR11774">
    <property type="entry name" value="GERANYLGERANYL TRANSFERASE TYPE BETA SUBUNIT"/>
    <property type="match status" value="1"/>
</dbReference>
<keyword evidence="4 11" id="KW-0637">Prenyltransferase</keyword>
<dbReference type="InterPro" id="IPR008930">
    <property type="entry name" value="Terpenoid_cyclase/PrenylTrfase"/>
</dbReference>
<dbReference type="GO" id="GO:0046872">
    <property type="term" value="F:metal ion binding"/>
    <property type="evidence" value="ECO:0007669"/>
    <property type="project" value="UniProtKB-KW"/>
</dbReference>
<dbReference type="InterPro" id="IPR026873">
    <property type="entry name" value="Ptb1"/>
</dbReference>
<dbReference type="AlphaFoldDB" id="A0A8K0JQC3"/>
<keyword evidence="8 11" id="KW-0862">Zinc</keyword>
<dbReference type="Proteomes" id="UP000812966">
    <property type="component" value="Unassembled WGS sequence"/>
</dbReference>
<comment type="function">
    <text evidence="11">Catalyzes the transfer of a geranylgeranyl moiety from geranylgeranyl diphosphate to both cysteines of proteins with the C-terminal sequence -XXCC, -XCXC and -CCXX.</text>
</comment>
<dbReference type="GO" id="GO:0005968">
    <property type="term" value="C:Rab-protein geranylgeranyltransferase complex"/>
    <property type="evidence" value="ECO:0007669"/>
    <property type="project" value="UniProtKB-UniRule"/>
</dbReference>
<dbReference type="EMBL" id="JABELV010000023">
    <property type="protein sequence ID" value="KAG7562932.1"/>
    <property type="molecule type" value="Genomic_DNA"/>
</dbReference>